<reference evidence="12" key="1">
    <citation type="journal article" date="2012" name="G3 (Bethesda)">
        <title>Pichia sorbitophila, an interspecies yeast hybrid reveals early steps of genome resolution following polyploidization.</title>
        <authorList>
            <person name="Leh Louis V."/>
            <person name="Despons L."/>
            <person name="Friedrich A."/>
            <person name="Martin T."/>
            <person name="Durrens P."/>
            <person name="Casaregola S."/>
            <person name="Neuveglise C."/>
            <person name="Fairhead C."/>
            <person name="Marck C."/>
            <person name="Cruz J.A."/>
            <person name="Straub M.L."/>
            <person name="Kugler V."/>
            <person name="Sacerdot C."/>
            <person name="Uzunov Z."/>
            <person name="Thierry A."/>
            <person name="Weiss S."/>
            <person name="Bleykasten C."/>
            <person name="De Montigny J."/>
            <person name="Jacques N."/>
            <person name="Jung P."/>
            <person name="Lemaire M."/>
            <person name="Mallet S."/>
            <person name="Morel G."/>
            <person name="Richard G.F."/>
            <person name="Sarkar A."/>
            <person name="Savel G."/>
            <person name="Schacherer J."/>
            <person name="Seret M.L."/>
            <person name="Talla E."/>
            <person name="Samson G."/>
            <person name="Jubin C."/>
            <person name="Poulain J."/>
            <person name="Vacherie B."/>
            <person name="Barbe V."/>
            <person name="Pelletier E."/>
            <person name="Sherman D.J."/>
            <person name="Westhof E."/>
            <person name="Weissenbach J."/>
            <person name="Baret P.V."/>
            <person name="Wincker P."/>
            <person name="Gaillardin C."/>
            <person name="Dujon B."/>
            <person name="Souciet J.L."/>
        </authorList>
    </citation>
    <scope>NUCLEOTIDE SEQUENCE [LARGE SCALE GENOMIC DNA]</scope>
    <source>
        <strain evidence="12">CBS 270.75 / DBVPG 7215 / KCTC 17166 / NRRL Y-17582</strain>
    </source>
</reference>
<evidence type="ECO:0000256" key="2">
    <source>
        <dbReference type="ARBA" id="ARBA00022454"/>
    </source>
</evidence>
<keyword evidence="2 9" id="KW-0158">Chromosome</keyword>
<feature type="coiled-coil region" evidence="10">
    <location>
        <begin position="130"/>
        <end position="175"/>
    </location>
</feature>
<dbReference type="GeneID" id="11471274"/>
<evidence type="ECO:0000256" key="1">
    <source>
        <dbReference type="ARBA" id="ARBA00004629"/>
    </source>
</evidence>
<protein>
    <recommendedName>
        <fullName evidence="9">Kinetochore-associated protein</fullName>
    </recommendedName>
</protein>
<evidence type="ECO:0000256" key="8">
    <source>
        <dbReference type="ARBA" id="ARBA00023328"/>
    </source>
</evidence>
<dbReference type="HOGENOM" id="CLU_117280_0_0_1"/>
<dbReference type="OrthoDB" id="18453at2759"/>
<dbReference type="RefSeq" id="XP_003647844.1">
    <property type="nucleotide sequence ID" value="XM_003647796.1"/>
</dbReference>
<keyword evidence="12" id="KW-1185">Reference proteome</keyword>
<dbReference type="GO" id="GO:0007059">
    <property type="term" value="P:chromosome segregation"/>
    <property type="evidence" value="ECO:0007669"/>
    <property type="project" value="UniProtKB-UniRule"/>
</dbReference>
<dbReference type="Pfam" id="PF03980">
    <property type="entry name" value="Nnf1"/>
    <property type="match status" value="1"/>
</dbReference>
<dbReference type="EMBL" id="CP002503">
    <property type="protein sequence ID" value="AET41027.1"/>
    <property type="molecule type" value="Genomic_DNA"/>
</dbReference>
<evidence type="ECO:0000256" key="7">
    <source>
        <dbReference type="ARBA" id="ARBA00023306"/>
    </source>
</evidence>
<keyword evidence="4 9" id="KW-0498">Mitosis</keyword>
<accession>G8JW12</accession>
<evidence type="ECO:0000256" key="5">
    <source>
        <dbReference type="ARBA" id="ARBA00022838"/>
    </source>
</evidence>
<evidence type="ECO:0000256" key="4">
    <source>
        <dbReference type="ARBA" id="ARBA00022776"/>
    </source>
</evidence>
<proteinExistence type="predicted"/>
<dbReference type="GO" id="GO:0051301">
    <property type="term" value="P:cell division"/>
    <property type="evidence" value="ECO:0007669"/>
    <property type="project" value="UniProtKB-UniRule"/>
</dbReference>
<dbReference type="FunCoup" id="G8JW12">
    <property type="interactions" value="81"/>
</dbReference>
<evidence type="ECO:0000256" key="3">
    <source>
        <dbReference type="ARBA" id="ARBA00022618"/>
    </source>
</evidence>
<keyword evidence="8 9" id="KW-0137">Centromere</keyword>
<organism evidence="11 12">
    <name type="scientific">Eremothecium cymbalariae (strain CBS 270.75 / DBVPG 7215 / KCTC 17166 / NRRL Y-17582)</name>
    <name type="common">Yeast</name>
    <dbReference type="NCBI Taxonomy" id="931890"/>
    <lineage>
        <taxon>Eukaryota</taxon>
        <taxon>Fungi</taxon>
        <taxon>Dikarya</taxon>
        <taxon>Ascomycota</taxon>
        <taxon>Saccharomycotina</taxon>
        <taxon>Saccharomycetes</taxon>
        <taxon>Saccharomycetales</taxon>
        <taxon>Saccharomycetaceae</taxon>
        <taxon>Eremothecium</taxon>
    </lineage>
</organism>
<dbReference type="GO" id="GO:0005634">
    <property type="term" value="C:nucleus"/>
    <property type="evidence" value="ECO:0007669"/>
    <property type="project" value="UniProtKB-SubCell"/>
</dbReference>
<dbReference type="Proteomes" id="UP000006790">
    <property type="component" value="Chromosome 7"/>
</dbReference>
<evidence type="ECO:0000313" key="11">
    <source>
        <dbReference type="EMBL" id="AET41027.1"/>
    </source>
</evidence>
<keyword evidence="10" id="KW-0175">Coiled coil</keyword>
<dbReference type="InterPro" id="IPR007128">
    <property type="entry name" value="PMF1/Nnf1"/>
</dbReference>
<dbReference type="eggNOG" id="ENOG502RZTQ">
    <property type="taxonomic scope" value="Eukaryota"/>
</dbReference>
<comment type="subcellular location">
    <subcellularLocation>
        <location evidence="1 9">Chromosome</location>
        <location evidence="1 9">Centromere</location>
        <location evidence="1 9">Kinetochore</location>
    </subcellularLocation>
    <subcellularLocation>
        <location evidence="9">Nucleus</location>
    </subcellularLocation>
    <text evidence="9">Associated with the kinetochore.</text>
</comment>
<gene>
    <name evidence="11" type="ordered locus">Ecym_7179</name>
</gene>
<keyword evidence="3 9" id="KW-0132">Cell division</keyword>
<dbReference type="InterPro" id="IPR016851">
    <property type="entry name" value="Nnf1"/>
</dbReference>
<evidence type="ECO:0000256" key="9">
    <source>
        <dbReference type="PIRNR" id="PIRNR027153"/>
    </source>
</evidence>
<dbReference type="InParanoid" id="G8JW12"/>
<keyword evidence="5 9" id="KW-0995">Kinetochore</keyword>
<dbReference type="PANTHER" id="PTHR15459">
    <property type="entry name" value="POLYAMINE-MODULATED FACTOR 1"/>
    <property type="match status" value="1"/>
</dbReference>
<dbReference type="AlphaFoldDB" id="G8JW12"/>
<dbReference type="OMA" id="SSCFPEY"/>
<keyword evidence="7 9" id="KW-0131">Cell cycle</keyword>
<evidence type="ECO:0000313" key="12">
    <source>
        <dbReference type="Proteomes" id="UP000006790"/>
    </source>
</evidence>
<evidence type="ECO:0000256" key="6">
    <source>
        <dbReference type="ARBA" id="ARBA00023242"/>
    </source>
</evidence>
<sequence length="199" mass="23257">MTADHRIRFKRLNQVCDKALSQSIAKLQNWDKLSSCYPSYISTREGYNNLKTCQTQVCEFWSQLCKQEFQAIFEERNAQAKLDELDDLMLKAKLRSKSSNDDNLNRIKVEELSPEQLILGNIESCKWMSVKKLDDRAKTLESMNSELKDELSRLNEAIKNELDDLENIYNRYMGNDIGGRTSELRQGMENMLLETRENQ</sequence>
<dbReference type="KEGG" id="erc:Ecym_7179"/>
<name>G8JW12_ERECY</name>
<keyword evidence="6 9" id="KW-0539">Nucleus</keyword>
<dbReference type="PIRSF" id="PIRSF027153">
    <property type="entry name" value="Nnf1p"/>
    <property type="match status" value="1"/>
</dbReference>
<dbReference type="GO" id="GO:0000444">
    <property type="term" value="C:MIS12/MIND type complex"/>
    <property type="evidence" value="ECO:0007669"/>
    <property type="project" value="UniProtKB-UniRule"/>
</dbReference>
<evidence type="ECO:0000256" key="10">
    <source>
        <dbReference type="SAM" id="Coils"/>
    </source>
</evidence>
<dbReference type="PANTHER" id="PTHR15459:SF3">
    <property type="entry name" value="POLYAMINE-MODULATED FACTOR 1"/>
    <property type="match status" value="1"/>
</dbReference>